<dbReference type="PANTHER" id="PTHR38011">
    <property type="entry name" value="DIHYDROFOLATE REDUCTASE FAMILY PROTEIN (AFU_ORTHOLOGUE AFUA_8G06820)"/>
    <property type="match status" value="1"/>
</dbReference>
<evidence type="ECO:0000313" key="5">
    <source>
        <dbReference type="Proteomes" id="UP001054902"/>
    </source>
</evidence>
<accession>A0AAD3GZD4</accession>
<protein>
    <recommendedName>
        <fullName evidence="3">Bacterial bifunctional deaminase-reductase C-terminal domain-containing protein</fullName>
    </recommendedName>
</protein>
<dbReference type="EMBL" id="BLLK01000019">
    <property type="protein sequence ID" value="GFH44418.1"/>
    <property type="molecule type" value="Genomic_DNA"/>
</dbReference>
<keyword evidence="5" id="KW-1185">Reference proteome</keyword>
<dbReference type="InterPro" id="IPR050765">
    <property type="entry name" value="Riboflavin_Biosynth_HTPR"/>
</dbReference>
<dbReference type="InterPro" id="IPR002734">
    <property type="entry name" value="RibDG_C"/>
</dbReference>
<keyword evidence="2" id="KW-0732">Signal</keyword>
<feature type="compositionally biased region" description="Acidic residues" evidence="1">
    <location>
        <begin position="102"/>
        <end position="111"/>
    </location>
</feature>
<reference evidence="4 5" key="1">
    <citation type="journal article" date="2021" name="Sci. Rep.">
        <title>The genome of the diatom Chaetoceros tenuissimus carries an ancient integrated fragment of an extant virus.</title>
        <authorList>
            <person name="Hongo Y."/>
            <person name="Kimura K."/>
            <person name="Takaki Y."/>
            <person name="Yoshida Y."/>
            <person name="Baba S."/>
            <person name="Kobayashi G."/>
            <person name="Nagasaki K."/>
            <person name="Hano T."/>
            <person name="Tomaru Y."/>
        </authorList>
    </citation>
    <scope>NUCLEOTIDE SEQUENCE [LARGE SCALE GENOMIC DNA]</scope>
    <source>
        <strain evidence="4 5">NIES-3715</strain>
    </source>
</reference>
<feature type="domain" description="Bacterial bifunctional deaminase-reductase C-terminal" evidence="3">
    <location>
        <begin position="53"/>
        <end position="258"/>
    </location>
</feature>
<evidence type="ECO:0000256" key="1">
    <source>
        <dbReference type="SAM" id="MobiDB-lite"/>
    </source>
</evidence>
<feature type="signal peptide" evidence="2">
    <location>
        <begin position="1"/>
        <end position="21"/>
    </location>
</feature>
<dbReference type="Gene3D" id="3.40.430.10">
    <property type="entry name" value="Dihydrofolate Reductase, subunit A"/>
    <property type="match status" value="1"/>
</dbReference>
<evidence type="ECO:0000313" key="4">
    <source>
        <dbReference type="EMBL" id="GFH44418.1"/>
    </source>
</evidence>
<dbReference type="PANTHER" id="PTHR38011:SF11">
    <property type="entry name" value="2,5-DIAMINO-6-RIBOSYLAMINO-4(3H)-PYRIMIDINONE 5'-PHOSPHATE REDUCTASE"/>
    <property type="match status" value="1"/>
</dbReference>
<sequence length="274" mass="30921">MMNETVFSILSVLILTSISLAFTTTTTPVTASTRILSSSTSLNQEKESSMKGTVFIATSVDGFVARPDGDISWLTPEEEDEGDQHQHYSEDEDSFKKHSDQDVDDDAHEDDDDMGFSALLNSIDCIIMGRKTFDKVKSFGEEFWAYKDTPIIVYSHDPLHVMGNLPTFLREKGTISSYQMAPRELFQYLHKEYGYKLAYVDGPTVVQQFLNAGLIDSIHITSIPILLRQGIRLFDDHEEGLLRDEIKLKLVESKAFANTGMVSTKYDLIYPDSF</sequence>
<name>A0AAD3GZD4_9STRA</name>
<gene>
    <name evidence="4" type="ORF">CTEN210_00892</name>
</gene>
<dbReference type="GO" id="GO:0009231">
    <property type="term" value="P:riboflavin biosynthetic process"/>
    <property type="evidence" value="ECO:0007669"/>
    <property type="project" value="InterPro"/>
</dbReference>
<dbReference type="Pfam" id="PF01872">
    <property type="entry name" value="RibD_C"/>
    <property type="match status" value="1"/>
</dbReference>
<organism evidence="4 5">
    <name type="scientific">Chaetoceros tenuissimus</name>
    <dbReference type="NCBI Taxonomy" id="426638"/>
    <lineage>
        <taxon>Eukaryota</taxon>
        <taxon>Sar</taxon>
        <taxon>Stramenopiles</taxon>
        <taxon>Ochrophyta</taxon>
        <taxon>Bacillariophyta</taxon>
        <taxon>Coscinodiscophyceae</taxon>
        <taxon>Chaetocerotophycidae</taxon>
        <taxon>Chaetocerotales</taxon>
        <taxon>Chaetocerotaceae</taxon>
        <taxon>Chaetoceros</taxon>
    </lineage>
</organism>
<dbReference type="GO" id="GO:0008703">
    <property type="term" value="F:5-amino-6-(5-phosphoribosylamino)uracil reductase activity"/>
    <property type="evidence" value="ECO:0007669"/>
    <property type="project" value="InterPro"/>
</dbReference>
<feature type="region of interest" description="Disordered" evidence="1">
    <location>
        <begin position="70"/>
        <end position="111"/>
    </location>
</feature>
<feature type="chain" id="PRO_5042046911" description="Bacterial bifunctional deaminase-reductase C-terminal domain-containing protein" evidence="2">
    <location>
        <begin position="22"/>
        <end position="274"/>
    </location>
</feature>
<feature type="compositionally biased region" description="Basic and acidic residues" evidence="1">
    <location>
        <begin position="83"/>
        <end position="101"/>
    </location>
</feature>
<proteinExistence type="predicted"/>
<dbReference type="InterPro" id="IPR024072">
    <property type="entry name" value="DHFR-like_dom_sf"/>
</dbReference>
<dbReference type="Proteomes" id="UP001054902">
    <property type="component" value="Unassembled WGS sequence"/>
</dbReference>
<evidence type="ECO:0000256" key="2">
    <source>
        <dbReference type="SAM" id="SignalP"/>
    </source>
</evidence>
<comment type="caution">
    <text evidence="4">The sequence shown here is derived from an EMBL/GenBank/DDBJ whole genome shotgun (WGS) entry which is preliminary data.</text>
</comment>
<dbReference type="AlphaFoldDB" id="A0AAD3GZD4"/>
<dbReference type="SUPFAM" id="SSF53597">
    <property type="entry name" value="Dihydrofolate reductase-like"/>
    <property type="match status" value="1"/>
</dbReference>
<evidence type="ECO:0000259" key="3">
    <source>
        <dbReference type="Pfam" id="PF01872"/>
    </source>
</evidence>